<evidence type="ECO:0000256" key="1">
    <source>
        <dbReference type="SAM" id="Phobius"/>
    </source>
</evidence>
<feature type="transmembrane region" description="Helical" evidence="1">
    <location>
        <begin position="51"/>
        <end position="75"/>
    </location>
</feature>
<evidence type="ECO:0000313" key="3">
    <source>
        <dbReference type="Proteomes" id="UP000284706"/>
    </source>
</evidence>
<dbReference type="AlphaFoldDB" id="A0A409XYM0"/>
<keyword evidence="1" id="KW-0812">Transmembrane</keyword>
<comment type="caution">
    <text evidence="2">The sequence shown here is derived from an EMBL/GenBank/DDBJ whole genome shotgun (WGS) entry which is preliminary data.</text>
</comment>
<keyword evidence="1" id="KW-1133">Transmembrane helix</keyword>
<dbReference type="Proteomes" id="UP000284706">
    <property type="component" value="Unassembled WGS sequence"/>
</dbReference>
<dbReference type="EMBL" id="NHYE01001409">
    <property type="protein sequence ID" value="PPQ95864.1"/>
    <property type="molecule type" value="Genomic_DNA"/>
</dbReference>
<feature type="transmembrane region" description="Helical" evidence="1">
    <location>
        <begin position="20"/>
        <end position="42"/>
    </location>
</feature>
<dbReference type="OrthoDB" id="3265004at2759"/>
<feature type="transmembrane region" description="Helical" evidence="1">
    <location>
        <begin position="211"/>
        <end position="233"/>
    </location>
</feature>
<feature type="transmembrane region" description="Helical" evidence="1">
    <location>
        <begin position="167"/>
        <end position="190"/>
    </location>
</feature>
<gene>
    <name evidence="2" type="ORF">CVT26_015603</name>
</gene>
<proteinExistence type="predicted"/>
<sequence>MADEPSIAFQKSIVNTGLNSAVLLAFLVGAYTVIHFGTLYLYMTRKAPQRLLVAGAMSALWILAMMLLGSIWFGVNWCIVVQGATREDIVRCSPPAWIALIQDLAEFPIVVIADVLLIWRCFNVWDKSLRATAIPLFLMLAEIGTFLAALIAISVDKFKPNSKQATVYNSLLAAAFFLSFASTLVTTVLIGYRIWSLTRHRTTPMGRYKHIFEILVQSSAVYALAMLAQAIQGFLPESFAFKYPLREWALQTYMVNVVYPIACIAPTIMVARVALLDSDNMHTSTTRVLSDLQFQLGSTRLDDTRTRLDTAEVELENLDGLDTREKGLTT</sequence>
<evidence type="ECO:0000313" key="2">
    <source>
        <dbReference type="EMBL" id="PPQ95864.1"/>
    </source>
</evidence>
<accession>A0A409XYM0</accession>
<feature type="transmembrane region" description="Helical" evidence="1">
    <location>
        <begin position="253"/>
        <end position="275"/>
    </location>
</feature>
<dbReference type="InParanoid" id="A0A409XYM0"/>
<feature type="transmembrane region" description="Helical" evidence="1">
    <location>
        <begin position="95"/>
        <end position="119"/>
    </location>
</feature>
<evidence type="ECO:0008006" key="4">
    <source>
        <dbReference type="Google" id="ProtNLM"/>
    </source>
</evidence>
<name>A0A409XYM0_9AGAR</name>
<feature type="transmembrane region" description="Helical" evidence="1">
    <location>
        <begin position="131"/>
        <end position="155"/>
    </location>
</feature>
<organism evidence="2 3">
    <name type="scientific">Gymnopilus dilepis</name>
    <dbReference type="NCBI Taxonomy" id="231916"/>
    <lineage>
        <taxon>Eukaryota</taxon>
        <taxon>Fungi</taxon>
        <taxon>Dikarya</taxon>
        <taxon>Basidiomycota</taxon>
        <taxon>Agaricomycotina</taxon>
        <taxon>Agaricomycetes</taxon>
        <taxon>Agaricomycetidae</taxon>
        <taxon>Agaricales</taxon>
        <taxon>Agaricineae</taxon>
        <taxon>Hymenogastraceae</taxon>
        <taxon>Gymnopilus</taxon>
    </lineage>
</organism>
<keyword evidence="3" id="KW-1185">Reference proteome</keyword>
<reference evidence="2 3" key="1">
    <citation type="journal article" date="2018" name="Evol. Lett.">
        <title>Horizontal gene cluster transfer increased hallucinogenic mushroom diversity.</title>
        <authorList>
            <person name="Reynolds H.T."/>
            <person name="Vijayakumar V."/>
            <person name="Gluck-Thaler E."/>
            <person name="Korotkin H.B."/>
            <person name="Matheny P.B."/>
            <person name="Slot J.C."/>
        </authorList>
    </citation>
    <scope>NUCLEOTIDE SEQUENCE [LARGE SCALE GENOMIC DNA]</scope>
    <source>
        <strain evidence="2 3">SRW20</strain>
    </source>
</reference>
<keyword evidence="1" id="KW-0472">Membrane</keyword>
<protein>
    <recommendedName>
        <fullName evidence="4">G-protein coupled receptors family 1 profile domain-containing protein</fullName>
    </recommendedName>
</protein>
<dbReference type="STRING" id="231916.A0A409XYM0"/>